<proteinExistence type="inferred from homology"/>
<organism evidence="2 3">
    <name type="scientific">Leptolinea tardivitalis</name>
    <dbReference type="NCBI Taxonomy" id="229920"/>
    <lineage>
        <taxon>Bacteria</taxon>
        <taxon>Bacillati</taxon>
        <taxon>Chloroflexota</taxon>
        <taxon>Anaerolineae</taxon>
        <taxon>Anaerolineales</taxon>
        <taxon>Anaerolineaceae</taxon>
        <taxon>Leptolinea</taxon>
    </lineage>
</organism>
<evidence type="ECO:0000256" key="1">
    <source>
        <dbReference type="ARBA" id="ARBA00008591"/>
    </source>
</evidence>
<evidence type="ECO:0000313" key="3">
    <source>
        <dbReference type="Proteomes" id="UP000050430"/>
    </source>
</evidence>
<dbReference type="PANTHER" id="PTHR37298">
    <property type="entry name" value="UPF0111 PROTEIN YKAA"/>
    <property type="match status" value="1"/>
</dbReference>
<name>A0A0P6XGG8_9CHLR</name>
<sequence>MTFSDLFKQKPNKFMLMLIDQTEITSKGLELLTHYLKKRSSNVARQIVEIESQAEEKRRIMIEELMNTFVTPFDREDIFALSRDLDDILHYSSTTVEEMEILDVTPTIQMQKMAELLCEAVKELNLAVLRLQDKHYSVATEHANNAKRIENQVETTYREAIAELFQETKDVKHVINVLKVREIYRHLSNAADRQDQAANVISDIILKIA</sequence>
<dbReference type="OrthoDB" id="9797568at2"/>
<accession>A0A0P6XGG8</accession>
<dbReference type="Gene3D" id="1.20.58.220">
    <property type="entry name" value="Phosphate transport system protein phou homolog 2, domain 2"/>
    <property type="match status" value="1"/>
</dbReference>
<evidence type="ECO:0000313" key="2">
    <source>
        <dbReference type="EMBL" id="KPL70182.1"/>
    </source>
</evidence>
<dbReference type="RefSeq" id="WP_062422026.1">
    <property type="nucleotide sequence ID" value="NZ_BBYA01000010.1"/>
</dbReference>
<dbReference type="SUPFAM" id="SSF109755">
    <property type="entry name" value="PhoU-like"/>
    <property type="match status" value="1"/>
</dbReference>
<dbReference type="InterPro" id="IPR052912">
    <property type="entry name" value="UPF0111_domain"/>
</dbReference>
<gene>
    <name evidence="2" type="ORF">ADM99_13355</name>
</gene>
<dbReference type="AlphaFoldDB" id="A0A0P6XGG8"/>
<dbReference type="InterPro" id="IPR018445">
    <property type="entry name" value="Put_Phosphate_transp_reg"/>
</dbReference>
<comment type="caution">
    <text evidence="2">The sequence shown here is derived from an EMBL/GenBank/DDBJ whole genome shotgun (WGS) entry which is preliminary data.</text>
</comment>
<dbReference type="Proteomes" id="UP000050430">
    <property type="component" value="Unassembled WGS sequence"/>
</dbReference>
<keyword evidence="3" id="KW-1185">Reference proteome</keyword>
<dbReference type="InterPro" id="IPR038078">
    <property type="entry name" value="PhoU-like_sf"/>
</dbReference>
<dbReference type="STRING" id="229920.ADM99_13355"/>
<dbReference type="PATRIC" id="fig|229920.5.peg.10"/>
<comment type="similarity">
    <text evidence="1">Belongs to the UPF0111 family.</text>
</comment>
<dbReference type="EMBL" id="LGCK01000014">
    <property type="protein sequence ID" value="KPL70182.1"/>
    <property type="molecule type" value="Genomic_DNA"/>
</dbReference>
<dbReference type="PANTHER" id="PTHR37298:SF1">
    <property type="entry name" value="UPF0111 PROTEIN YKAA"/>
    <property type="match status" value="1"/>
</dbReference>
<protein>
    <recommendedName>
        <fullName evidence="4">Phosphate transport regulator</fullName>
    </recommendedName>
</protein>
<evidence type="ECO:0008006" key="4">
    <source>
        <dbReference type="Google" id="ProtNLM"/>
    </source>
</evidence>
<dbReference type="Pfam" id="PF01865">
    <property type="entry name" value="PhoU_div"/>
    <property type="match status" value="1"/>
</dbReference>
<reference evidence="2 3" key="1">
    <citation type="submission" date="2015-07" db="EMBL/GenBank/DDBJ databases">
        <title>Genome sequence of Leptolinea tardivitalis DSM 16556.</title>
        <authorList>
            <person name="Hemp J."/>
            <person name="Ward L.M."/>
            <person name="Pace L.A."/>
            <person name="Fischer W.W."/>
        </authorList>
    </citation>
    <scope>NUCLEOTIDE SEQUENCE [LARGE SCALE GENOMIC DNA]</scope>
    <source>
        <strain evidence="2 3">YMTK-2</strain>
    </source>
</reference>